<dbReference type="NCBIfam" id="TIGR02258">
    <property type="entry name" value="2_5_ligase"/>
    <property type="match status" value="1"/>
</dbReference>
<comment type="caution">
    <text evidence="2">The sequence shown here is derived from an EMBL/GenBank/DDBJ whole genome shotgun (WGS) entry which is preliminary data.</text>
</comment>
<dbReference type="PANTHER" id="PTHR35561">
    <property type="entry name" value="RNA 2',3'-CYCLIC PHOSPHODIESTERASE"/>
    <property type="match status" value="1"/>
</dbReference>
<dbReference type="InterPro" id="IPR009097">
    <property type="entry name" value="Cyclic_Pdiesterase"/>
</dbReference>
<dbReference type="SUPFAM" id="SSF55144">
    <property type="entry name" value="LigT-like"/>
    <property type="match status" value="1"/>
</dbReference>
<protein>
    <submittedName>
        <fullName evidence="2">RNA 2',3'-cyclic phosphodiesterase</fullName>
    </submittedName>
</protein>
<dbReference type="Pfam" id="PF13563">
    <property type="entry name" value="2_5_RNA_ligase2"/>
    <property type="match status" value="1"/>
</dbReference>
<dbReference type="GO" id="GO:0004113">
    <property type="term" value="F:2',3'-cyclic-nucleotide 3'-phosphodiesterase activity"/>
    <property type="evidence" value="ECO:0007669"/>
    <property type="project" value="InterPro"/>
</dbReference>
<name>A0A2N7PI60_9BACT</name>
<dbReference type="AlphaFoldDB" id="A0A2N7PI60"/>
<reference evidence="2 3" key="1">
    <citation type="submission" date="2018-01" db="EMBL/GenBank/DDBJ databases">
        <title>Metagenomic assembled genomes from two thermal pools in the Uzon Caldera, Kamchatka, Russia.</title>
        <authorList>
            <person name="Wilkins L."/>
            <person name="Ettinger C."/>
        </authorList>
    </citation>
    <scope>NUCLEOTIDE SEQUENCE [LARGE SCALE GENOMIC DNA]</scope>
    <source>
        <strain evidence="2">ZAV-15</strain>
    </source>
</reference>
<organism evidence="2 3">
    <name type="scientific">Caldimicrobium thiodismutans</name>
    <dbReference type="NCBI Taxonomy" id="1653476"/>
    <lineage>
        <taxon>Bacteria</taxon>
        <taxon>Pseudomonadati</taxon>
        <taxon>Thermodesulfobacteriota</taxon>
        <taxon>Thermodesulfobacteria</taxon>
        <taxon>Thermodesulfobacteriales</taxon>
        <taxon>Thermodesulfobacteriaceae</taxon>
        <taxon>Caldimicrobium</taxon>
    </lineage>
</organism>
<dbReference type="InterPro" id="IPR004175">
    <property type="entry name" value="RNA_CPDase"/>
</dbReference>
<dbReference type="Proteomes" id="UP000235731">
    <property type="component" value="Unassembled WGS sequence"/>
</dbReference>
<gene>
    <name evidence="2" type="ORF">C0197_06430</name>
</gene>
<evidence type="ECO:0000313" key="2">
    <source>
        <dbReference type="EMBL" id="PMP60899.1"/>
    </source>
</evidence>
<dbReference type="HAMAP" id="MF_01940">
    <property type="entry name" value="RNA_CPDase"/>
    <property type="match status" value="1"/>
</dbReference>
<dbReference type="Gene3D" id="3.90.1140.10">
    <property type="entry name" value="Cyclic phosphodiesterase"/>
    <property type="match status" value="1"/>
</dbReference>
<dbReference type="EMBL" id="PNIE01000097">
    <property type="protein sequence ID" value="PMP60899.1"/>
    <property type="molecule type" value="Genomic_DNA"/>
</dbReference>
<evidence type="ECO:0000256" key="1">
    <source>
        <dbReference type="ARBA" id="ARBA00022801"/>
    </source>
</evidence>
<accession>A0A2N7PI60</accession>
<evidence type="ECO:0000313" key="3">
    <source>
        <dbReference type="Proteomes" id="UP000235731"/>
    </source>
</evidence>
<feature type="non-terminal residue" evidence="2">
    <location>
        <position position="1"/>
    </location>
</feature>
<dbReference type="PANTHER" id="PTHR35561:SF1">
    <property type="entry name" value="RNA 2',3'-CYCLIC PHOSPHODIESTERASE"/>
    <property type="match status" value="1"/>
</dbReference>
<proteinExistence type="inferred from homology"/>
<sequence>SESLKLKWVEEENLHLTIHFFGNISEKLVEKILDKAKEVFKEISPFTLELTEIGYFANQGNPKVIWIGVKDTSHVLERINRALKELLKKLKIEAPREEFHPHITLLRVKKIEKKEAFQNFWEAIKTQAKAYKDLKFSVKEIILFKSELTPKGPKYSPLGKILLGAKP</sequence>
<keyword evidence="1" id="KW-0378">Hydrolase</keyword>
<dbReference type="GO" id="GO:0008664">
    <property type="term" value="F:RNA 2',3'-cyclic 3'-phosphodiesterase activity"/>
    <property type="evidence" value="ECO:0007669"/>
    <property type="project" value="InterPro"/>
</dbReference>